<name>A0A4U9HWE2_9ENTR</name>
<evidence type="ECO:0000313" key="2">
    <source>
        <dbReference type="Proteomes" id="UP000310719"/>
    </source>
</evidence>
<evidence type="ECO:0000313" key="1">
    <source>
        <dbReference type="EMBL" id="VTP68884.1"/>
    </source>
</evidence>
<accession>A0A4U9HWE2</accession>
<dbReference type="EMBL" id="LR590464">
    <property type="protein sequence ID" value="VTP68884.1"/>
    <property type="molecule type" value="Genomic_DNA"/>
</dbReference>
<organism evidence="1 2">
    <name type="scientific">Leclercia adecarboxylata</name>
    <dbReference type="NCBI Taxonomy" id="83655"/>
    <lineage>
        <taxon>Bacteria</taxon>
        <taxon>Pseudomonadati</taxon>
        <taxon>Pseudomonadota</taxon>
        <taxon>Gammaproteobacteria</taxon>
        <taxon>Enterobacterales</taxon>
        <taxon>Enterobacteriaceae</taxon>
        <taxon>Leclercia</taxon>
    </lineage>
</organism>
<dbReference type="Proteomes" id="UP000310719">
    <property type="component" value="Chromosome"/>
</dbReference>
<dbReference type="Gene3D" id="1.10.3620.10">
    <property type="entry name" value="YdcF like domain"/>
    <property type="match status" value="1"/>
</dbReference>
<dbReference type="AlphaFoldDB" id="A0A4U9HWE2"/>
<proteinExistence type="predicted"/>
<gene>
    <name evidence="1" type="primary">ydcF_1</name>
    <name evidence="1" type="ORF">NCTC13032_03778</name>
</gene>
<reference evidence="1 2" key="1">
    <citation type="submission" date="2019-05" db="EMBL/GenBank/DDBJ databases">
        <authorList>
            <consortium name="Pathogen Informatics"/>
        </authorList>
    </citation>
    <scope>NUCLEOTIDE SEQUENCE [LARGE SCALE GENOMIC DNA]</scope>
    <source>
        <strain evidence="1 2">NCTC13032</strain>
    </source>
</reference>
<sequence length="56" mass="6300">MVLGELPRLRDDINGYGPLGRDFIVHVDIPVEVETAWQILRNDVILTEALASRSLL</sequence>
<protein>
    <submittedName>
        <fullName evidence="1">Uncharacterized protein</fullName>
    </submittedName>
</protein>